<feature type="non-terminal residue" evidence="3">
    <location>
        <position position="1"/>
    </location>
</feature>
<feature type="compositionally biased region" description="Polar residues" evidence="1">
    <location>
        <begin position="69"/>
        <end position="87"/>
    </location>
</feature>
<sequence>IWEQRKVERRAAAPSTGSTTIFAVCGVLGFLAVAILLVVGFVCIIRRRVNRKIGATWNHRPVDGRTYKAETQANTTTTVSSVETGRSASKDKIVTETPPVAAPAVEKTCVEKVPKDSEPPAVAPAVVREEPERTDGFSLLSDGRLGIKQDKFHSTGHLPTPSDFGEDVIDTTDRLPSVPNAPVGEVIVNPDLCTITDNHEFHMHAGDPNWPEGKEALADTSVTKSEIARAFPGKKFTSEYEEEMRKRKLRRSREKKRSKDSKSKKRKSSRRQVPSSPDRSERSE</sequence>
<feature type="non-terminal residue" evidence="3">
    <location>
        <position position="284"/>
    </location>
</feature>
<dbReference type="Proteomes" id="UP001432322">
    <property type="component" value="Unassembled WGS sequence"/>
</dbReference>
<evidence type="ECO:0000313" key="4">
    <source>
        <dbReference type="Proteomes" id="UP001432322"/>
    </source>
</evidence>
<comment type="caution">
    <text evidence="3">The sequence shown here is derived from an EMBL/GenBank/DDBJ whole genome shotgun (WGS) entry which is preliminary data.</text>
</comment>
<organism evidence="3 4">
    <name type="scientific">Pristionchus fissidentatus</name>
    <dbReference type="NCBI Taxonomy" id="1538716"/>
    <lineage>
        <taxon>Eukaryota</taxon>
        <taxon>Metazoa</taxon>
        <taxon>Ecdysozoa</taxon>
        <taxon>Nematoda</taxon>
        <taxon>Chromadorea</taxon>
        <taxon>Rhabditida</taxon>
        <taxon>Rhabditina</taxon>
        <taxon>Diplogasteromorpha</taxon>
        <taxon>Diplogasteroidea</taxon>
        <taxon>Neodiplogasteridae</taxon>
        <taxon>Pristionchus</taxon>
    </lineage>
</organism>
<reference evidence="3" key="1">
    <citation type="submission" date="2023-10" db="EMBL/GenBank/DDBJ databases">
        <title>Genome assembly of Pristionchus species.</title>
        <authorList>
            <person name="Yoshida K."/>
            <person name="Sommer R.J."/>
        </authorList>
    </citation>
    <scope>NUCLEOTIDE SEQUENCE</scope>
    <source>
        <strain evidence="3">RS5133</strain>
    </source>
</reference>
<feature type="region of interest" description="Disordered" evidence="1">
    <location>
        <begin position="234"/>
        <end position="284"/>
    </location>
</feature>
<feature type="compositionally biased region" description="Basic residues" evidence="1">
    <location>
        <begin position="246"/>
        <end position="270"/>
    </location>
</feature>
<accession>A0AAV5VI20</accession>
<keyword evidence="4" id="KW-1185">Reference proteome</keyword>
<proteinExistence type="predicted"/>
<keyword evidence="2" id="KW-0812">Transmembrane</keyword>
<dbReference type="EMBL" id="BTSY01000003">
    <property type="protein sequence ID" value="GMT18089.1"/>
    <property type="molecule type" value="Genomic_DNA"/>
</dbReference>
<protein>
    <submittedName>
        <fullName evidence="3">Uncharacterized protein</fullName>
    </submittedName>
</protein>
<feature type="transmembrane region" description="Helical" evidence="2">
    <location>
        <begin position="20"/>
        <end position="45"/>
    </location>
</feature>
<name>A0AAV5VI20_9BILA</name>
<keyword evidence="2" id="KW-0472">Membrane</keyword>
<evidence type="ECO:0000256" key="1">
    <source>
        <dbReference type="SAM" id="MobiDB-lite"/>
    </source>
</evidence>
<dbReference type="AlphaFoldDB" id="A0AAV5VI20"/>
<evidence type="ECO:0000256" key="2">
    <source>
        <dbReference type="SAM" id="Phobius"/>
    </source>
</evidence>
<keyword evidence="2" id="KW-1133">Transmembrane helix</keyword>
<evidence type="ECO:0000313" key="3">
    <source>
        <dbReference type="EMBL" id="GMT18089.1"/>
    </source>
</evidence>
<gene>
    <name evidence="3" type="ORF">PFISCL1PPCAC_9386</name>
</gene>
<feature type="region of interest" description="Disordered" evidence="1">
    <location>
        <begin position="69"/>
        <end position="95"/>
    </location>
</feature>